<comment type="subcellular location">
    <subcellularLocation>
        <location evidence="1">Nucleus</location>
    </subcellularLocation>
</comment>
<organism evidence="14 15">
    <name type="scientific">Ceraceosorus bombacis</name>
    <dbReference type="NCBI Taxonomy" id="401625"/>
    <lineage>
        <taxon>Eukaryota</taxon>
        <taxon>Fungi</taxon>
        <taxon>Dikarya</taxon>
        <taxon>Basidiomycota</taxon>
        <taxon>Ustilaginomycotina</taxon>
        <taxon>Exobasidiomycetes</taxon>
        <taxon>Ceraceosorales</taxon>
        <taxon>Ceraceosoraceae</taxon>
        <taxon>Ceraceosorus</taxon>
    </lineage>
</organism>
<keyword evidence="7" id="KW-0833">Ubl conjugation pathway</keyword>
<evidence type="ECO:0000256" key="7">
    <source>
        <dbReference type="ARBA" id="ARBA00022786"/>
    </source>
</evidence>
<evidence type="ECO:0000256" key="3">
    <source>
        <dbReference type="ARBA" id="ARBA00008212"/>
    </source>
</evidence>
<evidence type="ECO:0000256" key="8">
    <source>
        <dbReference type="ARBA" id="ARBA00022833"/>
    </source>
</evidence>
<dbReference type="PANTHER" id="PTHR21330">
    <property type="entry name" value="E3 SUMO-PROTEIN LIGASE NSE2"/>
    <property type="match status" value="1"/>
</dbReference>
<dbReference type="CDD" id="cd16651">
    <property type="entry name" value="SPL-RING_NSE2"/>
    <property type="match status" value="1"/>
</dbReference>
<comment type="similarity">
    <text evidence="3">Belongs to the NSE2 family.</text>
</comment>
<dbReference type="GO" id="GO:0004842">
    <property type="term" value="F:ubiquitin-protein transferase activity"/>
    <property type="evidence" value="ECO:0007669"/>
    <property type="project" value="InterPro"/>
</dbReference>
<comment type="pathway">
    <text evidence="2">Protein modification; protein sumoylation.</text>
</comment>
<evidence type="ECO:0000256" key="2">
    <source>
        <dbReference type="ARBA" id="ARBA00004718"/>
    </source>
</evidence>
<keyword evidence="8" id="KW-0862">Zinc</keyword>
<dbReference type="OrthoDB" id="26899at2759"/>
<dbReference type="GO" id="GO:0005634">
    <property type="term" value="C:nucleus"/>
    <property type="evidence" value="ECO:0007669"/>
    <property type="project" value="UniProtKB-SubCell"/>
</dbReference>
<dbReference type="AlphaFoldDB" id="A0A0P1BAG6"/>
<feature type="region of interest" description="Disordered" evidence="11">
    <location>
        <begin position="205"/>
        <end position="231"/>
    </location>
</feature>
<keyword evidence="15" id="KW-1185">Reference proteome</keyword>
<evidence type="ECO:0000256" key="9">
    <source>
        <dbReference type="ARBA" id="ARBA00023242"/>
    </source>
</evidence>
<evidence type="ECO:0000259" key="13">
    <source>
        <dbReference type="PROSITE" id="PS51698"/>
    </source>
</evidence>
<protein>
    <submittedName>
        <fullName evidence="14">Protein involved in DNA repair</fullName>
    </submittedName>
</protein>
<dbReference type="EMBL" id="CCYA01000192">
    <property type="protein sequence ID" value="CEH12885.1"/>
    <property type="molecule type" value="Genomic_DNA"/>
</dbReference>
<dbReference type="Gene3D" id="3.30.40.10">
    <property type="entry name" value="Zinc/RING finger domain, C3HC4 (zinc finger)"/>
    <property type="match status" value="1"/>
</dbReference>
<evidence type="ECO:0000313" key="14">
    <source>
        <dbReference type="EMBL" id="CEH12885.1"/>
    </source>
</evidence>
<evidence type="ECO:0000256" key="6">
    <source>
        <dbReference type="ARBA" id="ARBA00022771"/>
    </source>
</evidence>
<dbReference type="InterPro" id="IPR013083">
    <property type="entry name" value="Znf_RING/FYVE/PHD"/>
</dbReference>
<dbReference type="GO" id="GO:0016925">
    <property type="term" value="P:protein sumoylation"/>
    <property type="evidence" value="ECO:0007669"/>
    <property type="project" value="UniProtKB-UniPathway"/>
</dbReference>
<evidence type="ECO:0000256" key="11">
    <source>
        <dbReference type="SAM" id="MobiDB-lite"/>
    </source>
</evidence>
<evidence type="ECO:0000259" key="12">
    <source>
        <dbReference type="PROSITE" id="PS51044"/>
    </source>
</evidence>
<evidence type="ECO:0000313" key="15">
    <source>
        <dbReference type="Proteomes" id="UP000054845"/>
    </source>
</evidence>
<dbReference type="GO" id="GO:0008270">
    <property type="term" value="F:zinc ion binding"/>
    <property type="evidence" value="ECO:0007669"/>
    <property type="project" value="UniProtKB-KW"/>
</dbReference>
<evidence type="ECO:0000256" key="5">
    <source>
        <dbReference type="ARBA" id="ARBA00022723"/>
    </source>
</evidence>
<keyword evidence="9" id="KW-0539">Nucleus</keyword>
<dbReference type="GO" id="GO:0000724">
    <property type="term" value="P:double-strand break repair via homologous recombination"/>
    <property type="evidence" value="ECO:0007669"/>
    <property type="project" value="InterPro"/>
</dbReference>
<keyword evidence="4" id="KW-0808">Transferase</keyword>
<feature type="domain" description="U-box" evidence="13">
    <location>
        <begin position="139"/>
        <end position="218"/>
    </location>
</feature>
<dbReference type="STRING" id="401625.A0A0P1BAG6"/>
<evidence type="ECO:0000256" key="1">
    <source>
        <dbReference type="ARBA" id="ARBA00004123"/>
    </source>
</evidence>
<proteinExistence type="inferred from homology"/>
<sequence>MLIEISAFAAEHLDGDQDMSALGLSKHTEPQEALMRQIADSSVEVQVRKEALAALRQKLNDGDPVYNATEQYTKAVEDGLAARNAKTTRQRYGDHLSYKNFRTRVWNTLSDDPMPPLNDLLPAEEGDVDGDDDEVLMGGSRTDYRCPLSISTMKDPLSSTVCSHSYEREAIVAYLQQHRDHVTCPVNGCRATLRRSNLQENPSLKREAQAYARRQERKRLQAQAGTSSIVD</sequence>
<dbReference type="InterPro" id="IPR003613">
    <property type="entry name" value="Ubox_domain"/>
</dbReference>
<dbReference type="Proteomes" id="UP000054845">
    <property type="component" value="Unassembled WGS sequence"/>
</dbReference>
<dbReference type="SUPFAM" id="SSF57850">
    <property type="entry name" value="RING/U-box"/>
    <property type="match status" value="1"/>
</dbReference>
<dbReference type="InterPro" id="IPR004181">
    <property type="entry name" value="Znf_MIZ"/>
</dbReference>
<evidence type="ECO:0000256" key="10">
    <source>
        <dbReference type="PROSITE-ProRule" id="PRU00452"/>
    </source>
</evidence>
<reference evidence="14 15" key="1">
    <citation type="submission" date="2014-09" db="EMBL/GenBank/DDBJ databases">
        <authorList>
            <person name="Magalhaes I.L.F."/>
            <person name="Oliveira U."/>
            <person name="Santos F.R."/>
            <person name="Vidigal T.H.D.A."/>
            <person name="Brescovit A.D."/>
            <person name="Santos A.J."/>
        </authorList>
    </citation>
    <scope>NUCLEOTIDE SEQUENCE [LARGE SCALE GENOMIC DNA]</scope>
</reference>
<dbReference type="SMART" id="SM00504">
    <property type="entry name" value="Ubox"/>
    <property type="match status" value="1"/>
</dbReference>
<dbReference type="UniPathway" id="UPA00886"/>
<dbReference type="Pfam" id="PF11789">
    <property type="entry name" value="zf-Nse"/>
    <property type="match status" value="1"/>
</dbReference>
<dbReference type="GO" id="GO:0061665">
    <property type="term" value="F:SUMO ligase activity"/>
    <property type="evidence" value="ECO:0007669"/>
    <property type="project" value="TreeGrafter"/>
</dbReference>
<dbReference type="PROSITE" id="PS51044">
    <property type="entry name" value="ZF_SP_RING"/>
    <property type="match status" value="1"/>
</dbReference>
<accession>A0A0P1BAG6</accession>
<dbReference type="GO" id="GO:0030915">
    <property type="term" value="C:Smc5-Smc6 complex"/>
    <property type="evidence" value="ECO:0007669"/>
    <property type="project" value="InterPro"/>
</dbReference>
<dbReference type="PROSITE" id="PS51698">
    <property type="entry name" value="U_BOX"/>
    <property type="match status" value="1"/>
</dbReference>
<feature type="domain" description="SP-RING-type" evidence="12">
    <location>
        <begin position="131"/>
        <end position="213"/>
    </location>
</feature>
<keyword evidence="5" id="KW-0479">Metal-binding</keyword>
<evidence type="ECO:0000256" key="4">
    <source>
        <dbReference type="ARBA" id="ARBA00022679"/>
    </source>
</evidence>
<dbReference type="PANTHER" id="PTHR21330:SF1">
    <property type="entry name" value="E3 SUMO-PROTEIN LIGASE NSE2"/>
    <property type="match status" value="1"/>
</dbReference>
<keyword evidence="6 10" id="KW-0863">Zinc-finger</keyword>
<name>A0A0P1BAG6_9BASI</name>
<dbReference type="GO" id="GO:0016567">
    <property type="term" value="P:protein ubiquitination"/>
    <property type="evidence" value="ECO:0007669"/>
    <property type="project" value="InterPro"/>
</dbReference>
<dbReference type="InterPro" id="IPR026846">
    <property type="entry name" value="Nse2(Mms21)"/>
</dbReference>